<organism evidence="2 3">
    <name type="scientific">Actinomadura geliboluensis</name>
    <dbReference type="NCBI Taxonomy" id="882440"/>
    <lineage>
        <taxon>Bacteria</taxon>
        <taxon>Bacillati</taxon>
        <taxon>Actinomycetota</taxon>
        <taxon>Actinomycetes</taxon>
        <taxon>Streptosporangiales</taxon>
        <taxon>Thermomonosporaceae</taxon>
        <taxon>Actinomadura</taxon>
    </lineage>
</organism>
<keyword evidence="1" id="KW-0812">Transmembrane</keyword>
<comment type="caution">
    <text evidence="2">The sequence shown here is derived from an EMBL/GenBank/DDBJ whole genome shotgun (WGS) entry which is preliminary data.</text>
</comment>
<keyword evidence="1" id="KW-0472">Membrane</keyword>
<feature type="transmembrane region" description="Helical" evidence="1">
    <location>
        <begin position="88"/>
        <end position="111"/>
    </location>
</feature>
<reference evidence="2 3" key="1">
    <citation type="submission" date="2019-05" db="EMBL/GenBank/DDBJ databases">
        <title>Draft genome sequence of Actinomadura geliboluensis A8036.</title>
        <authorList>
            <person name="Saricaoglu S."/>
            <person name="Isik K."/>
        </authorList>
    </citation>
    <scope>NUCLEOTIDE SEQUENCE [LARGE SCALE GENOMIC DNA]</scope>
    <source>
        <strain evidence="2 3">A8036</strain>
    </source>
</reference>
<evidence type="ECO:0000313" key="3">
    <source>
        <dbReference type="Proteomes" id="UP000305238"/>
    </source>
</evidence>
<dbReference type="EMBL" id="VCKZ01000123">
    <property type="protein sequence ID" value="TMR37542.1"/>
    <property type="molecule type" value="Genomic_DNA"/>
</dbReference>
<protein>
    <submittedName>
        <fullName evidence="2">Uncharacterized protein</fullName>
    </submittedName>
</protein>
<dbReference type="InterPro" id="IPR045919">
    <property type="entry name" value="DUF6338"/>
</dbReference>
<accession>A0A5S4GXZ8</accession>
<keyword evidence="3" id="KW-1185">Reference proteome</keyword>
<dbReference type="RefSeq" id="WP_138637661.1">
    <property type="nucleotide sequence ID" value="NZ_VCKZ01000123.1"/>
</dbReference>
<dbReference type="Pfam" id="PF19865">
    <property type="entry name" value="DUF6338"/>
    <property type="match status" value="1"/>
</dbReference>
<name>A0A5S4GXZ8_9ACTN</name>
<gene>
    <name evidence="2" type="ORF">ETD96_18210</name>
</gene>
<proteinExistence type="predicted"/>
<evidence type="ECO:0000256" key="1">
    <source>
        <dbReference type="SAM" id="Phobius"/>
    </source>
</evidence>
<keyword evidence="1" id="KW-1133">Transmembrane helix</keyword>
<dbReference type="OrthoDB" id="5113805at2"/>
<sequence>MGQAPSSVVQAVLLVLFVVPGVTYQFLRERMRGPVAGERNMGERILRALLASIVLDALYAIVAGPALIRLARGGKEKGWDGLVQHPRLIGLLALLLFVAVPAAAAFAVSAWQRRRLPTRYDAGATAWDHMFRHRGSCFVRARLKDGSWVGGWYGSKSYATSYPEPAELYLESAWRMKPDGSFADRVAGTAGLHVRAADVDVVELIDPPGSAS</sequence>
<dbReference type="Proteomes" id="UP000305238">
    <property type="component" value="Unassembled WGS sequence"/>
</dbReference>
<dbReference type="AlphaFoldDB" id="A0A5S4GXZ8"/>
<feature type="transmembrane region" description="Helical" evidence="1">
    <location>
        <begin position="6"/>
        <end position="27"/>
    </location>
</feature>
<evidence type="ECO:0000313" key="2">
    <source>
        <dbReference type="EMBL" id="TMR37542.1"/>
    </source>
</evidence>
<feature type="transmembrane region" description="Helical" evidence="1">
    <location>
        <begin position="48"/>
        <end position="68"/>
    </location>
</feature>